<reference evidence="3" key="1">
    <citation type="journal article" date="2017" name="Genome Biol. Evol.">
        <title>The complete genome sequence of the phytopathogenic fungus Sclerotinia sclerotiorum reveals insights into the genome architecture of broad host range pathogens.</title>
        <authorList>
            <person name="Derbyshire M."/>
            <person name="Denton-Giles M."/>
            <person name="Hegedus D."/>
            <person name="Seifbarghy S."/>
            <person name="Rollins J."/>
            <person name="van Kan J."/>
            <person name="Seidl M.F."/>
            <person name="Faino L."/>
            <person name="Mbengue M."/>
            <person name="Navaud O."/>
            <person name="Raffaele S."/>
            <person name="Hammond-Kosack K."/>
            <person name="Heard S."/>
            <person name="Oliver R."/>
        </authorList>
    </citation>
    <scope>NUCLEOTIDE SEQUENCE [LARGE SCALE GENOMIC DNA]</scope>
    <source>
        <strain evidence="3">ATCC 18683 / 1980 / Ss-1</strain>
    </source>
</reference>
<dbReference type="EMBL" id="CP017815">
    <property type="protein sequence ID" value="APA06596.1"/>
    <property type="molecule type" value="Genomic_DNA"/>
</dbReference>
<feature type="compositionally biased region" description="Low complexity" evidence="1">
    <location>
        <begin position="13"/>
        <end position="33"/>
    </location>
</feature>
<dbReference type="RefSeq" id="XP_001586105.1">
    <property type="nucleotide sequence ID" value="XM_001586055.1"/>
</dbReference>
<protein>
    <submittedName>
        <fullName evidence="2">Uncharacterized protein</fullName>
    </submittedName>
</protein>
<dbReference type="AlphaFoldDB" id="A0A1D9PVC4"/>
<dbReference type="OMA" id="GQGMIPY"/>
<feature type="region of interest" description="Disordered" evidence="1">
    <location>
        <begin position="1"/>
        <end position="71"/>
    </location>
</feature>
<sequence>MNLEMNAPLLRPSTPTSTHTTSSTSSTNHSFKSSHSRPLSTYTTLFSHSKSPSLSSQSSGSSLKTSSTLSRTRSLYTKFNTEVQFMKLKLSTRRRKDKGKEGRWVKIEGEEEGERRIEMVWRRMDGGQGMIPYGGVGRERLD</sequence>
<evidence type="ECO:0000313" key="2">
    <source>
        <dbReference type="EMBL" id="APA06596.1"/>
    </source>
</evidence>
<dbReference type="Proteomes" id="UP000177798">
    <property type="component" value="Chromosome 2"/>
</dbReference>
<proteinExistence type="predicted"/>
<evidence type="ECO:0000256" key="1">
    <source>
        <dbReference type="SAM" id="MobiDB-lite"/>
    </source>
</evidence>
<evidence type="ECO:0000313" key="3">
    <source>
        <dbReference type="Proteomes" id="UP000177798"/>
    </source>
</evidence>
<dbReference type="VEuPathDB" id="FungiDB:sscle_02g013660"/>
<feature type="compositionally biased region" description="Low complexity" evidence="1">
    <location>
        <begin position="44"/>
        <end position="71"/>
    </location>
</feature>
<accession>A0A1D9PVC4</accession>
<gene>
    <name evidence="2" type="ORF">sscle_02g013660</name>
</gene>
<organism evidence="2 3">
    <name type="scientific">Sclerotinia sclerotiorum (strain ATCC 18683 / 1980 / Ss-1)</name>
    <name type="common">White mold</name>
    <name type="synonym">Whetzelinia sclerotiorum</name>
    <dbReference type="NCBI Taxonomy" id="665079"/>
    <lineage>
        <taxon>Eukaryota</taxon>
        <taxon>Fungi</taxon>
        <taxon>Dikarya</taxon>
        <taxon>Ascomycota</taxon>
        <taxon>Pezizomycotina</taxon>
        <taxon>Leotiomycetes</taxon>
        <taxon>Helotiales</taxon>
        <taxon>Sclerotiniaceae</taxon>
        <taxon>Sclerotinia</taxon>
    </lineage>
</organism>
<dbReference type="KEGG" id="ssl:SS1G_12680"/>
<name>A0A1D9PVC4_SCLS1</name>